<comment type="caution">
    <text evidence="2">The sequence shown here is derived from an EMBL/GenBank/DDBJ whole genome shotgun (WGS) entry which is preliminary data.</text>
</comment>
<feature type="transmembrane region" description="Helical" evidence="1">
    <location>
        <begin position="12"/>
        <end position="33"/>
    </location>
</feature>
<dbReference type="Proteomes" id="UP000244893">
    <property type="component" value="Unassembled WGS sequence"/>
</dbReference>
<keyword evidence="1" id="KW-0472">Membrane</keyword>
<name>A0A2V1HR23_9MICO</name>
<proteinExistence type="predicted"/>
<gene>
    <name evidence="2" type="ORF">DDQ50_00145</name>
</gene>
<evidence type="ECO:0000313" key="3">
    <source>
        <dbReference type="Proteomes" id="UP000244893"/>
    </source>
</evidence>
<evidence type="ECO:0000256" key="1">
    <source>
        <dbReference type="SAM" id="Phobius"/>
    </source>
</evidence>
<keyword evidence="1" id="KW-0812">Transmembrane</keyword>
<sequence length="113" mass="12364">MTPDTTSNLLPVFAVLLLVGGISYVVNGVTTRAKARRDIKRRTENAAVLGMRLDLELGPLSDEELRQFRRFLATHLAVIGVASTENVRSLMADARARTIEDQEQAKAAAARSE</sequence>
<protein>
    <submittedName>
        <fullName evidence="2">Uncharacterized protein</fullName>
    </submittedName>
</protein>
<dbReference type="AlphaFoldDB" id="A0A2V1HR23"/>
<dbReference type="RefSeq" id="WP_116754727.1">
    <property type="nucleotide sequence ID" value="NZ_JBHUEX010000001.1"/>
</dbReference>
<reference evidence="2 3" key="1">
    <citation type="submission" date="2018-05" db="EMBL/GenBank/DDBJ databases">
        <title>Amnibacterium sp. M8JJ-5, whole genome shotgun sequence.</title>
        <authorList>
            <person name="Tuo L."/>
        </authorList>
    </citation>
    <scope>NUCLEOTIDE SEQUENCE [LARGE SCALE GENOMIC DNA]</scope>
    <source>
        <strain evidence="2 3">M8JJ-5</strain>
    </source>
</reference>
<organism evidence="2 3">
    <name type="scientific">Amnibacterium flavum</name>
    <dbReference type="NCBI Taxonomy" id="2173173"/>
    <lineage>
        <taxon>Bacteria</taxon>
        <taxon>Bacillati</taxon>
        <taxon>Actinomycetota</taxon>
        <taxon>Actinomycetes</taxon>
        <taxon>Micrococcales</taxon>
        <taxon>Microbacteriaceae</taxon>
        <taxon>Amnibacterium</taxon>
    </lineage>
</organism>
<dbReference type="EMBL" id="QEOP01000001">
    <property type="protein sequence ID" value="PVZ94988.1"/>
    <property type="molecule type" value="Genomic_DNA"/>
</dbReference>
<keyword evidence="3" id="KW-1185">Reference proteome</keyword>
<evidence type="ECO:0000313" key="2">
    <source>
        <dbReference type="EMBL" id="PVZ94988.1"/>
    </source>
</evidence>
<accession>A0A2V1HR23</accession>
<keyword evidence="1" id="KW-1133">Transmembrane helix</keyword>